<evidence type="ECO:0000313" key="1">
    <source>
        <dbReference type="EMBL" id="OUP70630.1"/>
    </source>
</evidence>
<dbReference type="Proteomes" id="UP000196386">
    <property type="component" value="Unassembled WGS sequence"/>
</dbReference>
<reference evidence="2" key="1">
    <citation type="submission" date="2017-04" db="EMBL/GenBank/DDBJ databases">
        <title>Function of individual gut microbiota members based on whole genome sequencing of pure cultures obtained from chicken caecum.</title>
        <authorList>
            <person name="Medvecky M."/>
            <person name="Cejkova D."/>
            <person name="Polansky O."/>
            <person name="Karasova D."/>
            <person name="Kubasova T."/>
            <person name="Cizek A."/>
            <person name="Rychlik I."/>
        </authorList>
    </citation>
    <scope>NUCLEOTIDE SEQUENCE [LARGE SCALE GENOMIC DNA]</scope>
    <source>
        <strain evidence="2">An175</strain>
    </source>
</reference>
<dbReference type="SUPFAM" id="SSF56672">
    <property type="entry name" value="DNA/RNA polymerases"/>
    <property type="match status" value="1"/>
</dbReference>
<dbReference type="InterPro" id="IPR043502">
    <property type="entry name" value="DNA/RNA_pol_sf"/>
</dbReference>
<dbReference type="Gene3D" id="3.30.70.370">
    <property type="match status" value="1"/>
</dbReference>
<dbReference type="Gene3D" id="1.10.150.20">
    <property type="entry name" value="5' to 3' exonuclease, C-terminal subdomain"/>
    <property type="match status" value="1"/>
</dbReference>
<proteinExistence type="predicted"/>
<evidence type="ECO:0000313" key="2">
    <source>
        <dbReference type="Proteomes" id="UP000196386"/>
    </source>
</evidence>
<dbReference type="EMBL" id="NFKP01000003">
    <property type="protein sequence ID" value="OUP70630.1"/>
    <property type="molecule type" value="Genomic_DNA"/>
</dbReference>
<name>A0A1Y4MQV5_9FIRM</name>
<sequence length="627" mass="73498">MLNLTHPFNVDFNKFQDNISCEGAKIYVDIEKYLDKLGHLEALRDAAYVNVSDQMLMLSNGRYSSPTPQKLVSTLLEFCEIQSKEIEKYNKYSRMHKPSADQEVLTECCRRLRLEMDSGHISYLREKGLRLMEDYIAYRGILSAASSANKKISRFVEMPEAGWGGTDIAAVDFMYEQKSTMRYYTFDDNIQGWNSEFLSCMTVPSGYYLWWGDMKQIDLRVFMYSILLQKDPKLRDFIREYDDKYEAFMRYVYKELDRVFDYSEFKLNRDKYKKGILACLYGIQENSLTVTLDGDRQMARMFMEFFRKNKAYVELNQNIEDTIHMGCGVNIYDYFGVRSSVETYGSKATPHVISQCINRPNQCGSNSVIVMWTNAVMEKFRELGYGKDDIYVYLVRHDEVIFAMKKEVLKNTWIFDDYAKVQVDDWELLEMESGFGIYYTEDLKELEDRFKESCDKNRDRYTPRSIGEHVDYAPLQPIVKAVMYSGQRPAEFYTRLTKVDVTDDKEALHLLQQKALESKSHVGERCSSYLKYRGKIAYYNPHTKEWMFNRPMNEIFDIESGGILLYNSTNNGDEFRNNKLIHFVHSDADQVIGCLEGDKRACDRALEDAIRITFDKPRAGWGNVYRD</sequence>
<dbReference type="RefSeq" id="WP_087299772.1">
    <property type="nucleotide sequence ID" value="NZ_NFKP01000003.1"/>
</dbReference>
<comment type="caution">
    <text evidence="1">The sequence shown here is derived from an EMBL/GenBank/DDBJ whole genome shotgun (WGS) entry which is preliminary data.</text>
</comment>
<accession>A0A1Y4MQV5</accession>
<organism evidence="1 2">
    <name type="scientific">Anaerotruncus colihominis</name>
    <dbReference type="NCBI Taxonomy" id="169435"/>
    <lineage>
        <taxon>Bacteria</taxon>
        <taxon>Bacillati</taxon>
        <taxon>Bacillota</taxon>
        <taxon>Clostridia</taxon>
        <taxon>Eubacteriales</taxon>
        <taxon>Oscillospiraceae</taxon>
        <taxon>Anaerotruncus</taxon>
    </lineage>
</organism>
<protein>
    <submittedName>
        <fullName evidence="1">Uncharacterized protein</fullName>
    </submittedName>
</protein>
<dbReference type="AlphaFoldDB" id="A0A1Y4MQV5"/>
<gene>
    <name evidence="1" type="ORF">B5F11_04090</name>
</gene>